<dbReference type="GO" id="GO:0005829">
    <property type="term" value="C:cytosol"/>
    <property type="evidence" value="ECO:0007669"/>
    <property type="project" value="TreeGrafter"/>
</dbReference>
<protein>
    <submittedName>
        <fullName evidence="3">Rrf2 family nitric oxide-sensitive transcriptional repressor</fullName>
    </submittedName>
</protein>
<comment type="cofactor">
    <cofactor evidence="2">
        <name>[2Fe-2S] cluster</name>
        <dbReference type="ChEBI" id="CHEBI:190135"/>
    </cofactor>
</comment>
<evidence type="ECO:0000256" key="1">
    <source>
        <dbReference type="ARBA" id="ARBA00023125"/>
    </source>
</evidence>
<dbReference type="Proteomes" id="UP000567246">
    <property type="component" value="Unassembled WGS sequence"/>
</dbReference>
<dbReference type="InterPro" id="IPR036390">
    <property type="entry name" value="WH_DNA-bd_sf"/>
</dbReference>
<sequence>MKLNAYTDVCLRVLMTLAGDEGERLTSQQIADRVQVPYNHVIKAVAELRRRGAIDVARGRLGGATIAEAGLELRVGALVRDLAGRDEVIDCTGRESGVACPLAGDCRLRGALHRAREAFLAELDAVRVRDLVAAGPAAGPVLLGLPEIPLPR</sequence>
<dbReference type="SUPFAM" id="SSF46785">
    <property type="entry name" value="Winged helix' DNA-binding domain"/>
    <property type="match status" value="1"/>
</dbReference>
<proteinExistence type="predicted"/>
<dbReference type="PROSITE" id="PS51197">
    <property type="entry name" value="HTH_RRF2_2"/>
    <property type="match status" value="1"/>
</dbReference>
<dbReference type="InterPro" id="IPR000944">
    <property type="entry name" value="Tscrpt_reg_Rrf2"/>
</dbReference>
<reference evidence="3 4" key="1">
    <citation type="submission" date="2020-08" db="EMBL/GenBank/DDBJ databases">
        <title>Sequencing the genomes of 1000 actinobacteria strains.</title>
        <authorList>
            <person name="Klenk H.-P."/>
        </authorList>
    </citation>
    <scope>NUCLEOTIDE SEQUENCE [LARGE SCALE GENOMIC DNA]</scope>
    <source>
        <strain evidence="3 4">DSM 17945</strain>
    </source>
</reference>
<dbReference type="EMBL" id="JACHMW010000001">
    <property type="protein sequence ID" value="MBB5849032.1"/>
    <property type="molecule type" value="Genomic_DNA"/>
</dbReference>
<comment type="caution">
    <text evidence="3">The sequence shown here is derived from an EMBL/GenBank/DDBJ whole genome shotgun (WGS) entry which is preliminary data.</text>
</comment>
<evidence type="ECO:0000313" key="4">
    <source>
        <dbReference type="Proteomes" id="UP000567246"/>
    </source>
</evidence>
<keyword evidence="4" id="KW-1185">Reference proteome</keyword>
<evidence type="ECO:0000256" key="2">
    <source>
        <dbReference type="ARBA" id="ARBA00034078"/>
    </source>
</evidence>
<dbReference type="Gene3D" id="1.10.10.10">
    <property type="entry name" value="Winged helix-like DNA-binding domain superfamily/Winged helix DNA-binding domain"/>
    <property type="match status" value="1"/>
</dbReference>
<organism evidence="3 4">
    <name type="scientific">Micrococcus endophyticus</name>
    <dbReference type="NCBI Taxonomy" id="455343"/>
    <lineage>
        <taxon>Bacteria</taxon>
        <taxon>Bacillati</taxon>
        <taxon>Actinomycetota</taxon>
        <taxon>Actinomycetes</taxon>
        <taxon>Micrococcales</taxon>
        <taxon>Micrococcaceae</taxon>
        <taxon>Micrococcus</taxon>
    </lineage>
</organism>
<accession>A0A7W9N1F2</accession>
<dbReference type="GO" id="GO:0003700">
    <property type="term" value="F:DNA-binding transcription factor activity"/>
    <property type="evidence" value="ECO:0007669"/>
    <property type="project" value="TreeGrafter"/>
</dbReference>
<dbReference type="PANTHER" id="PTHR33221">
    <property type="entry name" value="WINGED HELIX-TURN-HELIX TRANSCRIPTIONAL REGULATOR, RRF2 FAMILY"/>
    <property type="match status" value="1"/>
</dbReference>
<dbReference type="InterPro" id="IPR036388">
    <property type="entry name" value="WH-like_DNA-bd_sf"/>
</dbReference>
<dbReference type="AlphaFoldDB" id="A0A7W9N1F2"/>
<dbReference type="Pfam" id="PF02082">
    <property type="entry name" value="Rrf2"/>
    <property type="match status" value="1"/>
</dbReference>
<gene>
    <name evidence="3" type="ORF">HDA33_001596</name>
</gene>
<keyword evidence="1" id="KW-0238">DNA-binding</keyword>
<name>A0A7W9N1F2_9MICC</name>
<dbReference type="PANTHER" id="PTHR33221:SF4">
    <property type="entry name" value="HTH-TYPE TRANSCRIPTIONAL REPRESSOR NSRR"/>
    <property type="match status" value="1"/>
</dbReference>
<dbReference type="GO" id="GO:0003677">
    <property type="term" value="F:DNA binding"/>
    <property type="evidence" value="ECO:0007669"/>
    <property type="project" value="UniProtKB-KW"/>
</dbReference>
<evidence type="ECO:0000313" key="3">
    <source>
        <dbReference type="EMBL" id="MBB5849032.1"/>
    </source>
</evidence>
<dbReference type="RefSeq" id="WP_184172399.1">
    <property type="nucleotide sequence ID" value="NZ_BAABAG010000013.1"/>
</dbReference>